<dbReference type="InterPro" id="IPR013751">
    <property type="entry name" value="ACP_syn_III_N"/>
</dbReference>
<dbReference type="Proteomes" id="UP001201873">
    <property type="component" value="Unassembled WGS sequence"/>
</dbReference>
<evidence type="ECO:0000313" key="5">
    <source>
        <dbReference type="EMBL" id="MCK9878540.1"/>
    </source>
</evidence>
<dbReference type="EMBL" id="JALKFT010000036">
    <property type="protein sequence ID" value="MCK9878540.1"/>
    <property type="molecule type" value="Genomic_DNA"/>
</dbReference>
<proteinExistence type="predicted"/>
<organism evidence="5 6">
    <name type="scientific">Frankia umida</name>
    <dbReference type="NCBI Taxonomy" id="573489"/>
    <lineage>
        <taxon>Bacteria</taxon>
        <taxon>Bacillati</taxon>
        <taxon>Actinomycetota</taxon>
        <taxon>Actinomycetes</taxon>
        <taxon>Frankiales</taxon>
        <taxon>Frankiaceae</taxon>
        <taxon>Frankia</taxon>
    </lineage>
</organism>
<dbReference type="Pfam" id="PF08545">
    <property type="entry name" value="ACP_syn_III"/>
    <property type="match status" value="1"/>
</dbReference>
<dbReference type="PANTHER" id="PTHR34069:SF2">
    <property type="entry name" value="BETA-KETOACYL-[ACYL-CARRIER-PROTEIN] SYNTHASE III"/>
    <property type="match status" value="1"/>
</dbReference>
<protein>
    <submittedName>
        <fullName evidence="5">3-oxoacyl-ACP synthase III family protein</fullName>
    </submittedName>
</protein>
<dbReference type="InterPro" id="IPR013747">
    <property type="entry name" value="ACP_syn_III_C"/>
</dbReference>
<feature type="domain" description="Beta-ketoacyl-[acyl-carrier-protein] synthase III C-terminal" evidence="3">
    <location>
        <begin position="256"/>
        <end position="329"/>
    </location>
</feature>
<accession>A0ABT0K432</accession>
<sequence>MGATEIHLLSAGSALPGPAVDNASLARRFGMDALWEQWVDTFVGTRSRHLAVDLETGEVGTSLADLGEAAARAALSRAGLQAGDVDVIVMATATPDSLMPATVNVIADRLGVDQVPSYQLQSGCSGAVQALDLASQILRSGRHRTALVLGGDVIARFYDLDVDLRSVHPAELVNFVLFGDGAGAAVLRTDPGPGSVAVRSVLTRLVGLGRAPGATLEWFGPANRGGPQERPAATEDYKAIEELVPVMSQEVLHELLDELEWKGDDVDYLLPPQLSGRMTALIGQRLGVGSSQVSCVHRTGNVGNAIVFFQLEQLLQEIGPGERAVVVSIESSKWIKSGLALEAT</sequence>
<dbReference type="SUPFAM" id="SSF53901">
    <property type="entry name" value="Thiolase-like"/>
    <property type="match status" value="2"/>
</dbReference>
<evidence type="ECO:0000256" key="2">
    <source>
        <dbReference type="ARBA" id="ARBA00023315"/>
    </source>
</evidence>
<keyword evidence="1" id="KW-0808">Transferase</keyword>
<evidence type="ECO:0000313" key="6">
    <source>
        <dbReference type="Proteomes" id="UP001201873"/>
    </source>
</evidence>
<comment type="caution">
    <text evidence="5">The sequence shown here is derived from an EMBL/GenBank/DDBJ whole genome shotgun (WGS) entry which is preliminary data.</text>
</comment>
<evidence type="ECO:0000256" key="1">
    <source>
        <dbReference type="ARBA" id="ARBA00022679"/>
    </source>
</evidence>
<feature type="domain" description="Beta-ketoacyl-[acyl-carrier-protein] synthase III N-terminal" evidence="4">
    <location>
        <begin position="120"/>
        <end position="194"/>
    </location>
</feature>
<gene>
    <name evidence="5" type="ORF">MXD59_22705</name>
</gene>
<dbReference type="PANTHER" id="PTHR34069">
    <property type="entry name" value="3-OXOACYL-[ACYL-CARRIER-PROTEIN] SYNTHASE 3"/>
    <property type="match status" value="1"/>
</dbReference>
<keyword evidence="6" id="KW-1185">Reference proteome</keyword>
<dbReference type="Pfam" id="PF08541">
    <property type="entry name" value="ACP_syn_III_C"/>
    <property type="match status" value="1"/>
</dbReference>
<evidence type="ECO:0000259" key="3">
    <source>
        <dbReference type="Pfam" id="PF08541"/>
    </source>
</evidence>
<name>A0ABT0K432_9ACTN</name>
<reference evidence="5 6" key="1">
    <citation type="submission" date="2022-04" db="EMBL/GenBank/DDBJ databases">
        <title>Genome diversity in the genus Frankia.</title>
        <authorList>
            <person name="Carlos-Shanley C."/>
            <person name="Hahn D."/>
        </authorList>
    </citation>
    <scope>NUCLEOTIDE SEQUENCE [LARGE SCALE GENOMIC DNA]</scope>
    <source>
        <strain evidence="5 6">Ag45/Mut15</strain>
    </source>
</reference>
<keyword evidence="2" id="KW-0012">Acyltransferase</keyword>
<dbReference type="Gene3D" id="3.40.47.10">
    <property type="match status" value="2"/>
</dbReference>
<evidence type="ECO:0000259" key="4">
    <source>
        <dbReference type="Pfam" id="PF08545"/>
    </source>
</evidence>
<dbReference type="RefSeq" id="WP_248816143.1">
    <property type="nucleotide sequence ID" value="NZ_JALKFT010000036.1"/>
</dbReference>
<dbReference type="InterPro" id="IPR016039">
    <property type="entry name" value="Thiolase-like"/>
</dbReference>